<protein>
    <submittedName>
        <fullName evidence="1">DNA binding protein</fullName>
    </submittedName>
</protein>
<accession>A0A0C7G8A8</accession>
<gene>
    <name evidence="1" type="ORF">R28058_09401</name>
</gene>
<name>A0A0C7G8A8_PARSO</name>
<dbReference type="AlphaFoldDB" id="A0A0C7G8A8"/>
<dbReference type="EMBL" id="CEKZ01000003">
    <property type="protein sequence ID" value="CEQ03207.1"/>
    <property type="molecule type" value="Genomic_DNA"/>
</dbReference>
<organism evidence="1 2">
    <name type="scientific">Paraclostridium sordellii</name>
    <name type="common">Clostridium sordellii</name>
    <dbReference type="NCBI Taxonomy" id="1505"/>
    <lineage>
        <taxon>Bacteria</taxon>
        <taxon>Bacillati</taxon>
        <taxon>Bacillota</taxon>
        <taxon>Clostridia</taxon>
        <taxon>Peptostreptococcales</taxon>
        <taxon>Peptostreptococcaceae</taxon>
        <taxon>Paraclostridium</taxon>
    </lineage>
</organism>
<evidence type="ECO:0000313" key="2">
    <source>
        <dbReference type="Proteomes" id="UP000049127"/>
    </source>
</evidence>
<dbReference type="OrthoDB" id="2284375at2"/>
<proteinExistence type="predicted"/>
<dbReference type="RefSeq" id="WP_155550099.1">
    <property type="nucleotide sequence ID" value="NZ_CEKZ01000003.1"/>
</dbReference>
<reference evidence="1 2" key="1">
    <citation type="submission" date="2015-01" db="EMBL/GenBank/DDBJ databases">
        <authorList>
            <person name="Aslett A.Martin."/>
            <person name="De Silva Nishadi"/>
        </authorList>
    </citation>
    <scope>NUCLEOTIDE SEQUENCE [LARGE SCALE GENOMIC DNA]</scope>
    <source>
        <strain evidence="1 2">R28058</strain>
    </source>
</reference>
<dbReference type="Proteomes" id="UP000049127">
    <property type="component" value="Unassembled WGS sequence"/>
</dbReference>
<evidence type="ECO:0000313" key="1">
    <source>
        <dbReference type="EMBL" id="CEQ03207.1"/>
    </source>
</evidence>
<sequence length="79" mass="8871">MIIKCMVNLFSLREKSKYKVLPTFTLKVLEGDGYGVYEIELVDKGMLKGIEEGKTITVYGNVMDRNDSGIPRISGNLIK</sequence>